<evidence type="ECO:0000313" key="1">
    <source>
        <dbReference type="EMBL" id="KAL3527291.1"/>
    </source>
</evidence>
<keyword evidence="2" id="KW-1185">Reference proteome</keyword>
<dbReference type="EMBL" id="JBJUIK010000005">
    <property type="protein sequence ID" value="KAL3527291.1"/>
    <property type="molecule type" value="Genomic_DNA"/>
</dbReference>
<comment type="caution">
    <text evidence="1">The sequence shown here is derived from an EMBL/GenBank/DDBJ whole genome shotgun (WGS) entry which is preliminary data.</text>
</comment>
<sequence length="125" mass="13862">MCCNLRKRNQGFSAFVAELLCKSSKSGNRAAPNTSLFLPIFVKEIEVISARYDDHNFLNESIDPIMDTSNCSSSAGVAEKAPSFRWSVEELIKNVTVAAAMNKRVCSEGIEWSLWFGAASEDFEQ</sequence>
<gene>
    <name evidence="1" type="ORF">ACH5RR_011947</name>
</gene>
<dbReference type="Proteomes" id="UP001630127">
    <property type="component" value="Unassembled WGS sequence"/>
</dbReference>
<proteinExistence type="predicted"/>
<reference evidence="1 2" key="1">
    <citation type="submission" date="2024-11" db="EMBL/GenBank/DDBJ databases">
        <title>A near-complete genome assembly of Cinchona calisaya.</title>
        <authorList>
            <person name="Lian D.C."/>
            <person name="Zhao X.W."/>
            <person name="Wei L."/>
        </authorList>
    </citation>
    <scope>NUCLEOTIDE SEQUENCE [LARGE SCALE GENOMIC DNA]</scope>
    <source>
        <tissue evidence="1">Nenye</tissue>
    </source>
</reference>
<evidence type="ECO:0000313" key="2">
    <source>
        <dbReference type="Proteomes" id="UP001630127"/>
    </source>
</evidence>
<dbReference type="AlphaFoldDB" id="A0ABD3A8V7"/>
<organism evidence="1 2">
    <name type="scientific">Cinchona calisaya</name>
    <dbReference type="NCBI Taxonomy" id="153742"/>
    <lineage>
        <taxon>Eukaryota</taxon>
        <taxon>Viridiplantae</taxon>
        <taxon>Streptophyta</taxon>
        <taxon>Embryophyta</taxon>
        <taxon>Tracheophyta</taxon>
        <taxon>Spermatophyta</taxon>
        <taxon>Magnoliopsida</taxon>
        <taxon>eudicotyledons</taxon>
        <taxon>Gunneridae</taxon>
        <taxon>Pentapetalae</taxon>
        <taxon>asterids</taxon>
        <taxon>lamiids</taxon>
        <taxon>Gentianales</taxon>
        <taxon>Rubiaceae</taxon>
        <taxon>Cinchonoideae</taxon>
        <taxon>Cinchoneae</taxon>
        <taxon>Cinchona</taxon>
    </lineage>
</organism>
<name>A0ABD3A8V7_9GENT</name>
<protein>
    <submittedName>
        <fullName evidence="1">Uncharacterized protein</fullName>
    </submittedName>
</protein>
<accession>A0ABD3A8V7</accession>